<protein>
    <submittedName>
        <fullName evidence="2">Group I intron-associated PD-(D/E)XK endonuclease</fullName>
    </submittedName>
</protein>
<dbReference type="GO" id="GO:0004519">
    <property type="term" value="F:endonuclease activity"/>
    <property type="evidence" value="ECO:0007669"/>
    <property type="project" value="UniProtKB-KW"/>
</dbReference>
<dbReference type="InterPro" id="IPR011856">
    <property type="entry name" value="tRNA_endonuc-like_dom_sf"/>
</dbReference>
<evidence type="ECO:0000313" key="2">
    <source>
        <dbReference type="EMBL" id="WWA30364.1"/>
    </source>
</evidence>
<keyword evidence="3" id="KW-1185">Reference proteome</keyword>
<evidence type="ECO:0000259" key="1">
    <source>
        <dbReference type="Pfam" id="PF11645"/>
    </source>
</evidence>
<keyword evidence="2" id="KW-0378">Hydrolase</keyword>
<evidence type="ECO:0000313" key="3">
    <source>
        <dbReference type="Proteomes" id="UP001341136"/>
    </source>
</evidence>
<accession>A0ABZ2D0R4</accession>
<feature type="domain" description="PD(D/E)XK endonuclease" evidence="1">
    <location>
        <begin position="3"/>
        <end position="88"/>
    </location>
</feature>
<sequence length="146" mass="16436">MAHSTERTGAYSELVAMTALTANGYTVSKPFTKEKYDLIAEDPLGHTARYQVKTIHRRADRNNDLVVFATTGGGKRYNQSDFDYFIAVLGDENEPPRAFLFENTGQREYWATESRAAKRWVELSITLNRALLAGLDMTTLNEGVTH</sequence>
<dbReference type="Gene3D" id="3.40.1350.10">
    <property type="match status" value="1"/>
</dbReference>
<dbReference type="InterPro" id="IPR021671">
    <property type="entry name" value="PD(D/E)XK_Endonuc"/>
</dbReference>
<proteinExistence type="predicted"/>
<dbReference type="Proteomes" id="UP001341136">
    <property type="component" value="Chromosome"/>
</dbReference>
<keyword evidence="2" id="KW-0540">Nuclease</keyword>
<dbReference type="Pfam" id="PF11645">
    <property type="entry name" value="PDDEXK_5"/>
    <property type="match status" value="1"/>
</dbReference>
<dbReference type="EMBL" id="CP144921">
    <property type="protein sequence ID" value="WWA30364.1"/>
    <property type="molecule type" value="Genomic_DNA"/>
</dbReference>
<name>A0ABZ2D0R4_9BACI</name>
<organism evidence="2 3">
    <name type="scientific">Shouchella rhizosphaerae</name>
    <dbReference type="NCBI Taxonomy" id="866786"/>
    <lineage>
        <taxon>Bacteria</taxon>
        <taxon>Bacillati</taxon>
        <taxon>Bacillota</taxon>
        <taxon>Bacilli</taxon>
        <taxon>Bacillales</taxon>
        <taxon>Bacillaceae</taxon>
        <taxon>Shouchella</taxon>
    </lineage>
</organism>
<reference evidence="2 3" key="1">
    <citation type="submission" date="2024-01" db="EMBL/GenBank/DDBJ databases">
        <title>Culturomics analysis of mouse respiratory tract.</title>
        <authorList>
            <person name="Phillips A.M."/>
            <person name="Collette N.M."/>
            <person name="Mageeney C.M."/>
            <person name="Sinha A."/>
            <person name="Hern K.E."/>
            <person name="Arkin A.P."/>
            <person name="Williams K.P."/>
            <person name="Branda S."/>
        </authorList>
    </citation>
    <scope>NUCLEOTIDE SEQUENCE [LARGE SCALE GENOMIC DNA]</scope>
    <source>
        <strain evidence="2 3">CP20</strain>
    </source>
</reference>
<gene>
    <name evidence="2" type="ORF">V5G21_00785</name>
</gene>
<dbReference type="RefSeq" id="WP_338465121.1">
    <property type="nucleotide sequence ID" value="NZ_CP144921.1"/>
</dbReference>
<keyword evidence="2" id="KW-0255">Endonuclease</keyword>